<evidence type="ECO:0000313" key="4">
    <source>
        <dbReference type="Proteomes" id="UP000624709"/>
    </source>
</evidence>
<proteinExistence type="predicted"/>
<feature type="chain" id="PRO_5046023625" description="Polymorphic membrane protein" evidence="2">
    <location>
        <begin position="18"/>
        <end position="391"/>
    </location>
</feature>
<gene>
    <name evidence="3" type="ORF">Apa02nite_060860</name>
</gene>
<feature type="region of interest" description="Disordered" evidence="1">
    <location>
        <begin position="37"/>
        <end position="85"/>
    </location>
</feature>
<accession>A0ABQ4BH38</accession>
<evidence type="ECO:0008006" key="5">
    <source>
        <dbReference type="Google" id="ProtNLM"/>
    </source>
</evidence>
<evidence type="ECO:0000256" key="1">
    <source>
        <dbReference type="SAM" id="MobiDB-lite"/>
    </source>
</evidence>
<feature type="signal peptide" evidence="2">
    <location>
        <begin position="1"/>
        <end position="17"/>
    </location>
</feature>
<dbReference type="Proteomes" id="UP000624709">
    <property type="component" value="Unassembled WGS sequence"/>
</dbReference>
<evidence type="ECO:0000256" key="2">
    <source>
        <dbReference type="SAM" id="SignalP"/>
    </source>
</evidence>
<evidence type="ECO:0000313" key="3">
    <source>
        <dbReference type="EMBL" id="GIE69978.1"/>
    </source>
</evidence>
<comment type="caution">
    <text evidence="3">The sequence shown here is derived from an EMBL/GenBank/DDBJ whole genome shotgun (WGS) entry which is preliminary data.</text>
</comment>
<dbReference type="InterPro" id="IPR011050">
    <property type="entry name" value="Pectin_lyase_fold/virulence"/>
</dbReference>
<reference evidence="3 4" key="1">
    <citation type="submission" date="2021-01" db="EMBL/GenBank/DDBJ databases">
        <title>Whole genome shotgun sequence of Actinoplanes palleronii NBRC 14916.</title>
        <authorList>
            <person name="Komaki H."/>
            <person name="Tamura T."/>
        </authorList>
    </citation>
    <scope>NUCLEOTIDE SEQUENCE [LARGE SCALE GENOMIC DNA]</scope>
    <source>
        <strain evidence="3 4">NBRC 14916</strain>
    </source>
</reference>
<dbReference type="SUPFAM" id="SSF51126">
    <property type="entry name" value="Pectin lyase-like"/>
    <property type="match status" value="1"/>
</dbReference>
<dbReference type="EMBL" id="BOMS01000094">
    <property type="protein sequence ID" value="GIE69978.1"/>
    <property type="molecule type" value="Genomic_DNA"/>
</dbReference>
<keyword evidence="4" id="KW-1185">Reference proteome</keyword>
<name>A0ABQ4BH38_9ACTN</name>
<feature type="compositionally biased region" description="Low complexity" evidence="1">
    <location>
        <begin position="37"/>
        <end position="74"/>
    </location>
</feature>
<protein>
    <recommendedName>
        <fullName evidence="5">Polymorphic membrane protein</fullName>
    </recommendedName>
</protein>
<organism evidence="3 4">
    <name type="scientific">Actinoplanes palleronii</name>
    <dbReference type="NCBI Taxonomy" id="113570"/>
    <lineage>
        <taxon>Bacteria</taxon>
        <taxon>Bacillati</taxon>
        <taxon>Actinomycetota</taxon>
        <taxon>Actinomycetes</taxon>
        <taxon>Micromonosporales</taxon>
        <taxon>Micromonosporaceae</taxon>
        <taxon>Actinoplanes</taxon>
    </lineage>
</organism>
<sequence>MAGALGLLMMGSVAACGADDPPVVSAEPAVVPGVSASAVPAAPTSPAASVPPSAVPSVSVSPSKKPVKSTTLPKPGNPGGGASIPAAARAVDTGNPDRTVGKGTPASCTSAAVVKAVGAGGVITFDCGPAPVTITMAATAKVRNANSPIVLDGGGKITLSGAGKRRILYMNTCDEAQGWTTSHCDDQDSPRLTIQNMAFTGGNNSGEEGGGAVFVRGGHLKVVNSRFTGNRCDRSGPDLGGAALRVLDQGGDDPVYVVGSTFTGGTCSNGSALSSIGVSWTVLNSYFSGNAAVGKGANPARSGTPGGGSGGAIYLDGDTFTLTLDGTVIENNKAAEGGGAIFFVSNDRSGHLIIRNSKLRRNPSAGFETDGLPGIFYLGAGSPKVTGSKLS</sequence>
<keyword evidence="2" id="KW-0732">Signal</keyword>